<evidence type="ECO:0000256" key="3">
    <source>
        <dbReference type="PROSITE-ProRule" id="PRU00176"/>
    </source>
</evidence>
<dbReference type="InterPro" id="IPR050374">
    <property type="entry name" value="RRT5_SRSF_SR"/>
</dbReference>
<keyword evidence="2 3" id="KW-0694">RNA-binding</keyword>
<dbReference type="EMBL" id="AZGZ01000054">
    <property type="protein sequence ID" value="KZZ86631.1"/>
    <property type="molecule type" value="Genomic_DNA"/>
</dbReference>
<proteinExistence type="predicted"/>
<keyword evidence="1" id="KW-0677">Repeat</keyword>
<accession>A0A167UUP0</accession>
<evidence type="ECO:0000256" key="4">
    <source>
        <dbReference type="SAM" id="MobiDB-lite"/>
    </source>
</evidence>
<feature type="compositionally biased region" description="Low complexity" evidence="4">
    <location>
        <begin position="170"/>
        <end position="196"/>
    </location>
</feature>
<feature type="region of interest" description="Disordered" evidence="4">
    <location>
        <begin position="159"/>
        <end position="196"/>
    </location>
</feature>
<reference evidence="6 7" key="1">
    <citation type="journal article" date="2016" name="Genome Biol. Evol.">
        <title>Divergent and convergent evolution of fungal pathogenicity.</title>
        <authorList>
            <person name="Shang Y."/>
            <person name="Xiao G."/>
            <person name="Zheng P."/>
            <person name="Cen K."/>
            <person name="Zhan S."/>
            <person name="Wang C."/>
        </authorList>
    </citation>
    <scope>NUCLEOTIDE SEQUENCE [LARGE SCALE GENOMIC DNA]</scope>
    <source>
        <strain evidence="6 7">ARSEF 7405</strain>
    </source>
</reference>
<dbReference type="GO" id="GO:0005737">
    <property type="term" value="C:cytoplasm"/>
    <property type="evidence" value="ECO:0007669"/>
    <property type="project" value="TreeGrafter"/>
</dbReference>
<feature type="domain" description="RRM" evidence="5">
    <location>
        <begin position="9"/>
        <end position="77"/>
    </location>
</feature>
<dbReference type="PANTHER" id="PTHR23003:SF51">
    <property type="entry name" value="SERINE-ARGININE PROTEIN 55"/>
    <property type="match status" value="1"/>
</dbReference>
<feature type="domain" description="RRM" evidence="5">
    <location>
        <begin position="97"/>
        <end position="170"/>
    </location>
</feature>
<dbReference type="SMART" id="SM00360">
    <property type="entry name" value="RRM"/>
    <property type="match status" value="2"/>
</dbReference>
<dbReference type="OrthoDB" id="1099063at2759"/>
<keyword evidence="7" id="KW-1185">Reference proteome</keyword>
<dbReference type="Pfam" id="PF00076">
    <property type="entry name" value="RRM_1"/>
    <property type="match status" value="2"/>
</dbReference>
<protein>
    <submittedName>
        <fullName evidence="6">RNA recognition motif domain protein</fullName>
    </submittedName>
</protein>
<dbReference type="AlphaFoldDB" id="A0A167UUP0"/>
<dbReference type="InterPro" id="IPR002343">
    <property type="entry name" value="Hud_Sxl_RNA"/>
</dbReference>
<evidence type="ECO:0000256" key="1">
    <source>
        <dbReference type="ARBA" id="ARBA00022737"/>
    </source>
</evidence>
<dbReference type="GO" id="GO:0003729">
    <property type="term" value="F:mRNA binding"/>
    <property type="evidence" value="ECO:0007669"/>
    <property type="project" value="TreeGrafter"/>
</dbReference>
<name>A0A167UUP0_9EURO</name>
<dbReference type="SUPFAM" id="SSF54928">
    <property type="entry name" value="RNA-binding domain, RBD"/>
    <property type="match status" value="1"/>
</dbReference>
<organism evidence="6 7">
    <name type="scientific">Ascosphaera apis ARSEF 7405</name>
    <dbReference type="NCBI Taxonomy" id="392613"/>
    <lineage>
        <taxon>Eukaryota</taxon>
        <taxon>Fungi</taxon>
        <taxon>Dikarya</taxon>
        <taxon>Ascomycota</taxon>
        <taxon>Pezizomycotina</taxon>
        <taxon>Eurotiomycetes</taxon>
        <taxon>Eurotiomycetidae</taxon>
        <taxon>Onygenales</taxon>
        <taxon>Ascosphaeraceae</taxon>
        <taxon>Ascosphaera</taxon>
    </lineage>
</organism>
<evidence type="ECO:0000256" key="2">
    <source>
        <dbReference type="ARBA" id="ARBA00022884"/>
    </source>
</evidence>
<dbReference type="Proteomes" id="UP000242877">
    <property type="component" value="Unassembled WGS sequence"/>
</dbReference>
<evidence type="ECO:0000313" key="7">
    <source>
        <dbReference type="Proteomes" id="UP000242877"/>
    </source>
</evidence>
<dbReference type="GO" id="GO:0005634">
    <property type="term" value="C:nucleus"/>
    <property type="evidence" value="ECO:0007669"/>
    <property type="project" value="TreeGrafter"/>
</dbReference>
<dbReference type="InterPro" id="IPR000504">
    <property type="entry name" value="RRM_dom"/>
</dbReference>
<dbReference type="Gene3D" id="3.30.70.330">
    <property type="match status" value="2"/>
</dbReference>
<gene>
    <name evidence="6" type="ORF">AAP_06364</name>
</gene>
<comment type="caution">
    <text evidence="6">The sequence shown here is derived from an EMBL/GenBank/DDBJ whole genome shotgun (WGS) entry which is preliminary data.</text>
</comment>
<dbReference type="PANTHER" id="PTHR23003">
    <property type="entry name" value="RNA RECOGNITION MOTIF RRM DOMAIN CONTAINING PROTEIN"/>
    <property type="match status" value="1"/>
</dbReference>
<evidence type="ECO:0000313" key="6">
    <source>
        <dbReference type="EMBL" id="KZZ86631.1"/>
    </source>
</evidence>
<dbReference type="PROSITE" id="PS50102">
    <property type="entry name" value="RRM"/>
    <property type="match status" value="2"/>
</dbReference>
<dbReference type="GO" id="GO:1990904">
    <property type="term" value="C:ribonucleoprotein complex"/>
    <property type="evidence" value="ECO:0007669"/>
    <property type="project" value="InterPro"/>
</dbReference>
<evidence type="ECO:0000259" key="5">
    <source>
        <dbReference type="PROSITE" id="PS50102"/>
    </source>
</evidence>
<sequence length="345" mass="37733">MENADVSRTRLYLGNLPRDVSKQELEDLFTDYGKIIDTKIMNGFGFVEFEDPMDAKDVVPDGTTFKGERLTVQFARGPRVDHREYVQRRPNPRRSSFRMQVTGLAEGTSWQDLKDFARTAGVDVVYTEIGRYEGTGFVEFETMKDLDIAIEKLDGQEYRGSTVSCTQDGPQPTRTPNPTRSSPLNPQATPAAAPHQATDAITLTARGQRDTTRLAATFPVAATVSVLRSTMSANMVGARLRLEGIPSLTPCMMRDTVLVDHRLRRQGIMTMDTVGGLTGELEALMMGMSVIVGGIGDALISKSDEGGSVVKDVAEIAFVSPFLLFAKVSSASLAGKQSVREVKVR</sequence>
<dbReference type="InterPro" id="IPR035979">
    <property type="entry name" value="RBD_domain_sf"/>
</dbReference>
<dbReference type="InterPro" id="IPR012677">
    <property type="entry name" value="Nucleotide-bd_a/b_plait_sf"/>
</dbReference>
<dbReference type="PRINTS" id="PR00961">
    <property type="entry name" value="HUDSXLRNA"/>
</dbReference>
<dbReference type="CDD" id="cd12339">
    <property type="entry name" value="RRM2_SRSF1_4_like"/>
    <property type="match status" value="1"/>
</dbReference>
<feature type="compositionally biased region" description="Polar residues" evidence="4">
    <location>
        <begin position="159"/>
        <end position="169"/>
    </location>
</feature>
<dbReference type="VEuPathDB" id="FungiDB:AAP_06364"/>